<gene>
    <name evidence="5" type="ORF">PISMIDRAFT_679532</name>
</gene>
<proteinExistence type="inferred from homology"/>
<keyword evidence="1" id="KW-0560">Oxidoreductase</keyword>
<dbReference type="CDD" id="cd05227">
    <property type="entry name" value="AR_SDR_e"/>
    <property type="match status" value="1"/>
</dbReference>
<accession>A0A0C9Z2I6</accession>
<reference evidence="5 6" key="1">
    <citation type="submission" date="2014-04" db="EMBL/GenBank/DDBJ databases">
        <authorList>
            <consortium name="DOE Joint Genome Institute"/>
            <person name="Kuo A."/>
            <person name="Kohler A."/>
            <person name="Costa M.D."/>
            <person name="Nagy L.G."/>
            <person name="Floudas D."/>
            <person name="Copeland A."/>
            <person name="Barry K.W."/>
            <person name="Cichocki N."/>
            <person name="Veneault-Fourrey C."/>
            <person name="LaButti K."/>
            <person name="Lindquist E.A."/>
            <person name="Lipzen A."/>
            <person name="Lundell T."/>
            <person name="Morin E."/>
            <person name="Murat C."/>
            <person name="Sun H."/>
            <person name="Tunlid A."/>
            <person name="Henrissat B."/>
            <person name="Grigoriev I.V."/>
            <person name="Hibbett D.S."/>
            <person name="Martin F."/>
            <person name="Nordberg H.P."/>
            <person name="Cantor M.N."/>
            <person name="Hua S.X."/>
        </authorList>
    </citation>
    <scope>NUCLEOTIDE SEQUENCE [LARGE SCALE GENOMIC DNA]</scope>
    <source>
        <strain evidence="5 6">441</strain>
    </source>
</reference>
<dbReference type="AlphaFoldDB" id="A0A0C9Z2I6"/>
<name>A0A0C9Z2I6_9AGAM</name>
<feature type="region of interest" description="Disordered" evidence="3">
    <location>
        <begin position="293"/>
        <end position="319"/>
    </location>
</feature>
<evidence type="ECO:0000256" key="1">
    <source>
        <dbReference type="ARBA" id="ARBA00023002"/>
    </source>
</evidence>
<dbReference type="SUPFAM" id="SSF51735">
    <property type="entry name" value="NAD(P)-binding Rossmann-fold domains"/>
    <property type="match status" value="1"/>
</dbReference>
<organism evidence="5 6">
    <name type="scientific">Pisolithus microcarpus 441</name>
    <dbReference type="NCBI Taxonomy" id="765257"/>
    <lineage>
        <taxon>Eukaryota</taxon>
        <taxon>Fungi</taxon>
        <taxon>Dikarya</taxon>
        <taxon>Basidiomycota</taxon>
        <taxon>Agaricomycotina</taxon>
        <taxon>Agaricomycetes</taxon>
        <taxon>Agaricomycetidae</taxon>
        <taxon>Boletales</taxon>
        <taxon>Sclerodermatineae</taxon>
        <taxon>Pisolithaceae</taxon>
        <taxon>Pisolithus</taxon>
    </lineage>
</organism>
<evidence type="ECO:0000259" key="4">
    <source>
        <dbReference type="Pfam" id="PF01370"/>
    </source>
</evidence>
<dbReference type="Pfam" id="PF01370">
    <property type="entry name" value="Epimerase"/>
    <property type="match status" value="1"/>
</dbReference>
<dbReference type="InterPro" id="IPR036291">
    <property type="entry name" value="NAD(P)-bd_dom_sf"/>
</dbReference>
<dbReference type="HOGENOM" id="CLU_007383_9_2_1"/>
<comment type="similarity">
    <text evidence="2">Belongs to the NAD(P)-dependent epimerase/dehydratase family. Dihydroflavonol-4-reductase subfamily.</text>
</comment>
<dbReference type="PANTHER" id="PTHR10366:SF564">
    <property type="entry name" value="STEROL-4-ALPHA-CARBOXYLATE 3-DEHYDROGENASE, DECARBOXYLATING"/>
    <property type="match status" value="1"/>
</dbReference>
<evidence type="ECO:0000313" key="6">
    <source>
        <dbReference type="Proteomes" id="UP000054018"/>
    </source>
</evidence>
<evidence type="ECO:0000313" key="5">
    <source>
        <dbReference type="EMBL" id="KIK23256.1"/>
    </source>
</evidence>
<evidence type="ECO:0000256" key="3">
    <source>
        <dbReference type="SAM" id="MobiDB-lite"/>
    </source>
</evidence>
<dbReference type="InterPro" id="IPR050425">
    <property type="entry name" value="NAD(P)_dehydrat-like"/>
</dbReference>
<sequence>MPAIQSPGKVLVTGANGYIAMWVVHEFLIRGYTVRGTVRSAKKAEHIQKQFAEFGDKLEVVVVEDITKEGAFDEVVKGVDAVAHTASPFHFNAHRPEELIEPAVKGTVGVLQSVLKHGTSVKRVVVTSSVAAIVRDEPAPVTFTENDWNQQSLDLVNELGEKAPNMAKYRASKTLAEKAAWKFVEDHKRDIDWDVTTLNPPFVFEPAIHELTDPASLNTSAKAFYDYVADASEAEVAGNDFLAKGGGCWVDVRDLAEAHRLALEKQEAGGERIIICSGPFKWQDFIDAANALDPPPKLSKPIPKGRPGSGSGHPHTVHLANYDTSKSDRVFGLKYRTIATTTKDTFADYQARGALRESISKNHSSCDSDRPKR</sequence>
<feature type="domain" description="NAD-dependent epimerase/dehydratase" evidence="4">
    <location>
        <begin position="10"/>
        <end position="272"/>
    </location>
</feature>
<dbReference type="OrthoDB" id="2735536at2759"/>
<dbReference type="PANTHER" id="PTHR10366">
    <property type="entry name" value="NAD DEPENDENT EPIMERASE/DEHYDRATASE"/>
    <property type="match status" value="1"/>
</dbReference>
<dbReference type="Gene3D" id="3.40.50.720">
    <property type="entry name" value="NAD(P)-binding Rossmann-like Domain"/>
    <property type="match status" value="1"/>
</dbReference>
<dbReference type="GO" id="GO:0016616">
    <property type="term" value="F:oxidoreductase activity, acting on the CH-OH group of donors, NAD or NADP as acceptor"/>
    <property type="evidence" value="ECO:0007669"/>
    <property type="project" value="TreeGrafter"/>
</dbReference>
<dbReference type="Proteomes" id="UP000054018">
    <property type="component" value="Unassembled WGS sequence"/>
</dbReference>
<keyword evidence="6" id="KW-1185">Reference proteome</keyword>
<dbReference type="InterPro" id="IPR001509">
    <property type="entry name" value="Epimerase_deHydtase"/>
</dbReference>
<dbReference type="STRING" id="765257.A0A0C9Z2I6"/>
<dbReference type="EMBL" id="KN833728">
    <property type="protein sequence ID" value="KIK23256.1"/>
    <property type="molecule type" value="Genomic_DNA"/>
</dbReference>
<evidence type="ECO:0000256" key="2">
    <source>
        <dbReference type="ARBA" id="ARBA00023445"/>
    </source>
</evidence>
<protein>
    <submittedName>
        <fullName evidence="5">Unplaced genomic scaffold scaffold_44, whole genome shotgun sequence</fullName>
    </submittedName>
</protein>
<reference evidence="6" key="2">
    <citation type="submission" date="2015-01" db="EMBL/GenBank/DDBJ databases">
        <title>Evolutionary Origins and Diversification of the Mycorrhizal Mutualists.</title>
        <authorList>
            <consortium name="DOE Joint Genome Institute"/>
            <consortium name="Mycorrhizal Genomics Consortium"/>
            <person name="Kohler A."/>
            <person name="Kuo A."/>
            <person name="Nagy L.G."/>
            <person name="Floudas D."/>
            <person name="Copeland A."/>
            <person name="Barry K.W."/>
            <person name="Cichocki N."/>
            <person name="Veneault-Fourrey C."/>
            <person name="LaButti K."/>
            <person name="Lindquist E.A."/>
            <person name="Lipzen A."/>
            <person name="Lundell T."/>
            <person name="Morin E."/>
            <person name="Murat C."/>
            <person name="Riley R."/>
            <person name="Ohm R."/>
            <person name="Sun H."/>
            <person name="Tunlid A."/>
            <person name="Henrissat B."/>
            <person name="Grigoriev I.V."/>
            <person name="Hibbett D.S."/>
            <person name="Martin F."/>
        </authorList>
    </citation>
    <scope>NUCLEOTIDE SEQUENCE [LARGE SCALE GENOMIC DNA]</scope>
    <source>
        <strain evidence="6">441</strain>
    </source>
</reference>